<keyword evidence="10" id="KW-1185">Reference proteome</keyword>
<dbReference type="GO" id="GO:0003735">
    <property type="term" value="F:structural constituent of ribosome"/>
    <property type="evidence" value="ECO:0007669"/>
    <property type="project" value="TreeGrafter"/>
</dbReference>
<dbReference type="Proteomes" id="UP000799291">
    <property type="component" value="Unassembled WGS sequence"/>
</dbReference>
<evidence type="ECO:0000256" key="5">
    <source>
        <dbReference type="ARBA" id="ARBA00023128"/>
    </source>
</evidence>
<evidence type="ECO:0000256" key="1">
    <source>
        <dbReference type="ARBA" id="ARBA00004173"/>
    </source>
</evidence>
<name>A0A6G1J3U8_9PLEO</name>
<keyword evidence="4" id="KW-0689">Ribosomal protein</keyword>
<evidence type="ECO:0000256" key="2">
    <source>
        <dbReference type="ARBA" id="ARBA00009863"/>
    </source>
</evidence>
<dbReference type="EMBL" id="MU005580">
    <property type="protein sequence ID" value="KAF2684809.1"/>
    <property type="molecule type" value="Genomic_DNA"/>
</dbReference>
<dbReference type="AlphaFoldDB" id="A0A6G1J3U8"/>
<comment type="subcellular location">
    <subcellularLocation>
        <location evidence="1">Mitochondrion</location>
    </subcellularLocation>
</comment>
<dbReference type="PANTHER" id="PTHR12810">
    <property type="entry name" value="MITOCHONDRIAL 28S RIBOSOMAL PROTEIN S29"/>
    <property type="match status" value="1"/>
</dbReference>
<feature type="compositionally biased region" description="Basic and acidic residues" evidence="8">
    <location>
        <begin position="70"/>
        <end position="86"/>
    </location>
</feature>
<proteinExistence type="inferred from homology"/>
<dbReference type="PANTHER" id="PTHR12810:SF0">
    <property type="entry name" value="SMALL RIBOSOMAL SUBUNIT PROTEIN MS29"/>
    <property type="match status" value="1"/>
</dbReference>
<evidence type="ECO:0000313" key="10">
    <source>
        <dbReference type="Proteomes" id="UP000799291"/>
    </source>
</evidence>
<protein>
    <recommendedName>
        <fullName evidence="7">Small ribosomal subunit protein mS29</fullName>
    </recommendedName>
</protein>
<organism evidence="9 10">
    <name type="scientific">Lentithecium fluviatile CBS 122367</name>
    <dbReference type="NCBI Taxonomy" id="1168545"/>
    <lineage>
        <taxon>Eukaryota</taxon>
        <taxon>Fungi</taxon>
        <taxon>Dikarya</taxon>
        <taxon>Ascomycota</taxon>
        <taxon>Pezizomycotina</taxon>
        <taxon>Dothideomycetes</taxon>
        <taxon>Pleosporomycetidae</taxon>
        <taxon>Pleosporales</taxon>
        <taxon>Massarineae</taxon>
        <taxon>Lentitheciaceae</taxon>
        <taxon>Lentithecium</taxon>
    </lineage>
</organism>
<dbReference type="OrthoDB" id="274828at2759"/>
<evidence type="ECO:0000256" key="7">
    <source>
        <dbReference type="ARBA" id="ARBA00035140"/>
    </source>
</evidence>
<keyword evidence="3" id="KW-0809">Transit peptide</keyword>
<comment type="similarity">
    <text evidence="2">Belongs to the mitochondrion-specific ribosomal protein mS29 family.</text>
</comment>
<reference evidence="9" key="1">
    <citation type="journal article" date="2020" name="Stud. Mycol.">
        <title>101 Dothideomycetes genomes: a test case for predicting lifestyles and emergence of pathogens.</title>
        <authorList>
            <person name="Haridas S."/>
            <person name="Albert R."/>
            <person name="Binder M."/>
            <person name="Bloem J."/>
            <person name="Labutti K."/>
            <person name="Salamov A."/>
            <person name="Andreopoulos B."/>
            <person name="Baker S."/>
            <person name="Barry K."/>
            <person name="Bills G."/>
            <person name="Bluhm B."/>
            <person name="Cannon C."/>
            <person name="Castanera R."/>
            <person name="Culley D."/>
            <person name="Daum C."/>
            <person name="Ezra D."/>
            <person name="Gonzalez J."/>
            <person name="Henrissat B."/>
            <person name="Kuo A."/>
            <person name="Liang C."/>
            <person name="Lipzen A."/>
            <person name="Lutzoni F."/>
            <person name="Magnuson J."/>
            <person name="Mondo S."/>
            <person name="Nolan M."/>
            <person name="Ohm R."/>
            <person name="Pangilinan J."/>
            <person name="Park H.-J."/>
            <person name="Ramirez L."/>
            <person name="Alfaro M."/>
            <person name="Sun H."/>
            <person name="Tritt A."/>
            <person name="Yoshinaga Y."/>
            <person name="Zwiers L.-H."/>
            <person name="Turgeon B."/>
            <person name="Goodwin S."/>
            <person name="Spatafora J."/>
            <person name="Crous P."/>
            <person name="Grigoriev I."/>
        </authorList>
    </citation>
    <scope>NUCLEOTIDE SEQUENCE</scope>
    <source>
        <strain evidence="9">CBS 122367</strain>
    </source>
</reference>
<dbReference type="InterPro" id="IPR019368">
    <property type="entry name" value="Ribosomal_mS29"/>
</dbReference>
<evidence type="ECO:0000256" key="6">
    <source>
        <dbReference type="ARBA" id="ARBA00023274"/>
    </source>
</evidence>
<evidence type="ECO:0000313" key="9">
    <source>
        <dbReference type="EMBL" id="KAF2684809.1"/>
    </source>
</evidence>
<dbReference type="Pfam" id="PF10236">
    <property type="entry name" value="DAP3"/>
    <property type="match status" value="1"/>
</dbReference>
<feature type="region of interest" description="Disordered" evidence="8">
    <location>
        <begin position="43"/>
        <end position="88"/>
    </location>
</feature>
<evidence type="ECO:0000256" key="8">
    <source>
        <dbReference type="SAM" id="MobiDB-lite"/>
    </source>
</evidence>
<accession>A0A6G1J3U8</accession>
<keyword evidence="6" id="KW-0687">Ribonucleoprotein</keyword>
<dbReference type="GO" id="GO:0005763">
    <property type="term" value="C:mitochondrial small ribosomal subunit"/>
    <property type="evidence" value="ECO:0007669"/>
    <property type="project" value="TreeGrafter"/>
</dbReference>
<evidence type="ECO:0000256" key="3">
    <source>
        <dbReference type="ARBA" id="ARBA00022946"/>
    </source>
</evidence>
<sequence>MPPSICLRSFSQLSLDRSVHSLASRSRLSPHAACFSTSAARFANPSPKKGRVVAPPKRGQKTLNVKRGRKDPQGDVGKRPAPGERKAQRKRIVLRNDNALEVTALHDMAKATILSGLDEGRVLGIPENVVDALRAVEAFKPTQGWGLFWRPATLMRKETIQMAGLLKEVEESEEGQKKTIRRVLSGERLGGKSTLLLQGLTMAFLRNWVVINLPEGITDYPAAQDITNAHTEYAPLPGSQPTQYFQETYTANLLAQTLKANEPVLESINVTTNPSLPLPLPANATLKQLVELGAVNPEASWPVFLALWEELSVSGRPSILFALDGLSHIMKDSDYLSAEVKPIHAHDLTLIRHFIDCLSGQKSLPNGGVILAATSRSNCPSSSALEHSIQVAEQLQRDPNNLLHYNPYKKVDQRVMDALKDLRDPEAKGLDVIKVGGLSKDEARSIMEYYAESGMLRAKVDDGFVSEKWSLAGMGNIGELERASVRQRI</sequence>
<keyword evidence="5" id="KW-0496">Mitochondrion</keyword>
<feature type="compositionally biased region" description="Basic residues" evidence="8">
    <location>
        <begin position="58"/>
        <end position="69"/>
    </location>
</feature>
<evidence type="ECO:0000256" key="4">
    <source>
        <dbReference type="ARBA" id="ARBA00022980"/>
    </source>
</evidence>
<gene>
    <name evidence="9" type="ORF">K458DRAFT_388510</name>
</gene>